<name>A0A9D1AEA7_9FIRM</name>
<evidence type="ECO:0000256" key="2">
    <source>
        <dbReference type="ARBA" id="ARBA00023125"/>
    </source>
</evidence>
<comment type="caution">
    <text evidence="6">The sequence shown here is derived from an EMBL/GenBank/DDBJ whole genome shotgun (WGS) entry which is preliminary data.</text>
</comment>
<dbReference type="EMBL" id="DVGK01000087">
    <property type="protein sequence ID" value="HIR13822.1"/>
    <property type="molecule type" value="Genomic_DNA"/>
</dbReference>
<reference evidence="6" key="2">
    <citation type="journal article" date="2021" name="PeerJ">
        <title>Extensive microbial diversity within the chicken gut microbiome revealed by metagenomics and culture.</title>
        <authorList>
            <person name="Gilroy R."/>
            <person name="Ravi A."/>
            <person name="Getino M."/>
            <person name="Pursley I."/>
            <person name="Horton D.L."/>
            <person name="Alikhan N.F."/>
            <person name="Baker D."/>
            <person name="Gharbi K."/>
            <person name="Hall N."/>
            <person name="Watson M."/>
            <person name="Adriaenssens E.M."/>
            <person name="Foster-Nyarko E."/>
            <person name="Jarju S."/>
            <person name="Secka A."/>
            <person name="Antonio M."/>
            <person name="Oren A."/>
            <person name="Chaudhuri R.R."/>
            <person name="La Ragione R."/>
            <person name="Hildebrand F."/>
            <person name="Pallen M.J."/>
        </authorList>
    </citation>
    <scope>NUCLEOTIDE SEQUENCE</scope>
    <source>
        <strain evidence="6">ChiSjej4B22-8148</strain>
    </source>
</reference>
<keyword evidence="1" id="KW-0805">Transcription regulation</keyword>
<dbReference type="PRINTS" id="PR00455">
    <property type="entry name" value="HTHTETR"/>
</dbReference>
<dbReference type="PROSITE" id="PS50977">
    <property type="entry name" value="HTH_TETR_2"/>
    <property type="match status" value="1"/>
</dbReference>
<keyword evidence="2 4" id="KW-0238">DNA-binding</keyword>
<dbReference type="SUPFAM" id="SSF46689">
    <property type="entry name" value="Homeodomain-like"/>
    <property type="match status" value="1"/>
</dbReference>
<dbReference type="PANTHER" id="PTHR30055">
    <property type="entry name" value="HTH-TYPE TRANSCRIPTIONAL REGULATOR RUTR"/>
    <property type="match status" value="1"/>
</dbReference>
<reference evidence="6" key="1">
    <citation type="submission" date="2020-10" db="EMBL/GenBank/DDBJ databases">
        <authorList>
            <person name="Gilroy R."/>
        </authorList>
    </citation>
    <scope>NUCLEOTIDE SEQUENCE</scope>
    <source>
        <strain evidence="6">ChiSjej4B22-8148</strain>
    </source>
</reference>
<dbReference type="InterPro" id="IPR001647">
    <property type="entry name" value="HTH_TetR"/>
</dbReference>
<dbReference type="GO" id="GO:0000976">
    <property type="term" value="F:transcription cis-regulatory region binding"/>
    <property type="evidence" value="ECO:0007669"/>
    <property type="project" value="TreeGrafter"/>
</dbReference>
<evidence type="ECO:0000313" key="6">
    <source>
        <dbReference type="EMBL" id="HIR13822.1"/>
    </source>
</evidence>
<evidence type="ECO:0000256" key="4">
    <source>
        <dbReference type="PROSITE-ProRule" id="PRU00335"/>
    </source>
</evidence>
<dbReference type="PANTHER" id="PTHR30055:SF234">
    <property type="entry name" value="HTH-TYPE TRANSCRIPTIONAL REGULATOR BETI"/>
    <property type="match status" value="1"/>
</dbReference>
<dbReference type="Pfam" id="PF00440">
    <property type="entry name" value="TetR_N"/>
    <property type="match status" value="1"/>
</dbReference>
<sequence length="194" mass="22261">MDNKERIMESAKDLFYARGYDAVGVQEIADGAGITKPTLYYYFGSKLGLLKALLENGLSELRRMLQQALREEGGIQETLCRFAAAYCAFFEKDRKYYMMFMALLYSARENEAYLAARPYVLEFYDAAVRIFERASGQLGNMRGRQEQFAIGFTGTINNFLLMKYERGGTDSEKERISDEQIRSLVGQFMYGIFS</sequence>
<dbReference type="InterPro" id="IPR009057">
    <property type="entry name" value="Homeodomain-like_sf"/>
</dbReference>
<feature type="domain" description="HTH tetR-type" evidence="5">
    <location>
        <begin position="1"/>
        <end position="61"/>
    </location>
</feature>
<dbReference type="Proteomes" id="UP000886757">
    <property type="component" value="Unassembled WGS sequence"/>
</dbReference>
<feature type="DNA-binding region" description="H-T-H motif" evidence="4">
    <location>
        <begin position="24"/>
        <end position="43"/>
    </location>
</feature>
<dbReference type="InterPro" id="IPR050109">
    <property type="entry name" value="HTH-type_TetR-like_transc_reg"/>
</dbReference>
<evidence type="ECO:0000313" key="7">
    <source>
        <dbReference type="Proteomes" id="UP000886757"/>
    </source>
</evidence>
<protein>
    <submittedName>
        <fullName evidence="6">TetR/AcrR family transcriptional regulator</fullName>
    </submittedName>
</protein>
<organism evidence="6 7">
    <name type="scientific">Candidatus Choladousia intestinavium</name>
    <dbReference type="NCBI Taxonomy" id="2840727"/>
    <lineage>
        <taxon>Bacteria</taxon>
        <taxon>Bacillati</taxon>
        <taxon>Bacillota</taxon>
        <taxon>Clostridia</taxon>
        <taxon>Lachnospirales</taxon>
        <taxon>Lachnospiraceae</taxon>
        <taxon>Lachnospiraceae incertae sedis</taxon>
        <taxon>Candidatus Choladousia</taxon>
    </lineage>
</organism>
<evidence type="ECO:0000259" key="5">
    <source>
        <dbReference type="PROSITE" id="PS50977"/>
    </source>
</evidence>
<dbReference type="GO" id="GO:0003700">
    <property type="term" value="F:DNA-binding transcription factor activity"/>
    <property type="evidence" value="ECO:0007669"/>
    <property type="project" value="TreeGrafter"/>
</dbReference>
<gene>
    <name evidence="6" type="ORF">IAB31_07860</name>
</gene>
<evidence type="ECO:0000256" key="1">
    <source>
        <dbReference type="ARBA" id="ARBA00023015"/>
    </source>
</evidence>
<evidence type="ECO:0000256" key="3">
    <source>
        <dbReference type="ARBA" id="ARBA00023163"/>
    </source>
</evidence>
<accession>A0A9D1AEA7</accession>
<keyword evidence="3" id="KW-0804">Transcription</keyword>
<dbReference type="AlphaFoldDB" id="A0A9D1AEA7"/>
<proteinExistence type="predicted"/>
<dbReference type="Gene3D" id="1.10.357.10">
    <property type="entry name" value="Tetracycline Repressor, domain 2"/>
    <property type="match status" value="1"/>
</dbReference>